<organism evidence="1 2">
    <name type="scientific">Trichlorobacter ammonificans</name>
    <dbReference type="NCBI Taxonomy" id="2916410"/>
    <lineage>
        <taxon>Bacteria</taxon>
        <taxon>Pseudomonadati</taxon>
        <taxon>Thermodesulfobacteriota</taxon>
        <taxon>Desulfuromonadia</taxon>
        <taxon>Geobacterales</taxon>
        <taxon>Geobacteraceae</taxon>
        <taxon>Trichlorobacter</taxon>
    </lineage>
</organism>
<dbReference type="Proteomes" id="UP001295463">
    <property type="component" value="Chromosome"/>
</dbReference>
<evidence type="ECO:0000313" key="1">
    <source>
        <dbReference type="EMBL" id="CAH2032138.1"/>
    </source>
</evidence>
<dbReference type="EMBL" id="OW150024">
    <property type="protein sequence ID" value="CAH2032138.1"/>
    <property type="molecule type" value="Genomic_DNA"/>
</dbReference>
<keyword evidence="2" id="KW-1185">Reference proteome</keyword>
<gene>
    <name evidence="1" type="ORF">GEAMG1_2302</name>
</gene>
<accession>A0ABM9DA98</accession>
<evidence type="ECO:0000313" key="2">
    <source>
        <dbReference type="Proteomes" id="UP001295463"/>
    </source>
</evidence>
<reference evidence="1 2" key="1">
    <citation type="submission" date="2022-03" db="EMBL/GenBank/DDBJ databases">
        <authorList>
            <person name="Koch H."/>
        </authorList>
    </citation>
    <scope>NUCLEOTIDE SEQUENCE [LARGE SCALE GENOMIC DNA]</scope>
    <source>
        <strain evidence="1 2">G1</strain>
    </source>
</reference>
<proteinExistence type="predicted"/>
<protein>
    <submittedName>
        <fullName evidence="1">Uncharacterized protein</fullName>
    </submittedName>
</protein>
<sequence>MAAAHPLRCLLVAVGGGQGGSALNGAVRGIGPVFCAGTATGLWYQWRTCGSSEYVRGMV</sequence>
<name>A0ABM9DA98_9BACT</name>